<keyword evidence="4 9" id="KW-0547">Nucleotide-binding</keyword>
<feature type="binding site" evidence="9">
    <location>
        <position position="88"/>
    </location>
    <ligand>
        <name>substrate</name>
    </ligand>
</feature>
<accession>A0A2K9LV94</accession>
<comment type="cofactor">
    <cofactor evidence="9">
        <name>Mg(2+)</name>
        <dbReference type="ChEBI" id="CHEBI:18420"/>
    </cofactor>
</comment>
<evidence type="ECO:0000256" key="2">
    <source>
        <dbReference type="ARBA" id="ARBA00022679"/>
    </source>
</evidence>
<dbReference type="InterPro" id="IPR004821">
    <property type="entry name" value="Cyt_trans-like"/>
</dbReference>
<dbReference type="GO" id="GO:0005524">
    <property type="term" value="F:ATP binding"/>
    <property type="evidence" value="ECO:0007669"/>
    <property type="project" value="UniProtKB-KW"/>
</dbReference>
<comment type="subcellular location">
    <subcellularLocation>
        <location evidence="9">Cytoplasm</location>
    </subcellularLocation>
</comment>
<evidence type="ECO:0000313" key="11">
    <source>
        <dbReference type="EMBL" id="AUM62958.1"/>
    </source>
</evidence>
<comment type="catalytic activity">
    <reaction evidence="8 9">
        <text>(R)-4'-phosphopantetheine + ATP + H(+) = 3'-dephospho-CoA + diphosphate</text>
        <dbReference type="Rhea" id="RHEA:19801"/>
        <dbReference type="ChEBI" id="CHEBI:15378"/>
        <dbReference type="ChEBI" id="CHEBI:30616"/>
        <dbReference type="ChEBI" id="CHEBI:33019"/>
        <dbReference type="ChEBI" id="CHEBI:57328"/>
        <dbReference type="ChEBI" id="CHEBI:61723"/>
        <dbReference type="EC" id="2.7.7.3"/>
    </reaction>
</comment>
<feature type="domain" description="Cytidyltransferase-like" evidence="10">
    <location>
        <begin position="5"/>
        <end position="134"/>
    </location>
</feature>
<evidence type="ECO:0000256" key="9">
    <source>
        <dbReference type="HAMAP-Rule" id="MF_00151"/>
    </source>
</evidence>
<comment type="function">
    <text evidence="9">Reversibly transfers an adenylyl group from ATP to 4'-phosphopantetheine, yielding dephospho-CoA (dPCoA) and pyrophosphate.</text>
</comment>
<organism evidence="11 12">
    <name type="scientific">Spiroplasma monobiae MQ-1</name>
    <dbReference type="NCBI Taxonomy" id="1336748"/>
    <lineage>
        <taxon>Bacteria</taxon>
        <taxon>Bacillati</taxon>
        <taxon>Mycoplasmatota</taxon>
        <taxon>Mollicutes</taxon>
        <taxon>Entomoplasmatales</taxon>
        <taxon>Spiroplasmataceae</taxon>
        <taxon>Spiroplasma</taxon>
    </lineage>
</organism>
<keyword evidence="6 9" id="KW-0460">Magnesium</keyword>
<feature type="binding site" evidence="9">
    <location>
        <begin position="124"/>
        <end position="130"/>
    </location>
    <ligand>
        <name>ATP</name>
        <dbReference type="ChEBI" id="CHEBI:30616"/>
    </ligand>
</feature>
<evidence type="ECO:0000259" key="10">
    <source>
        <dbReference type="Pfam" id="PF01467"/>
    </source>
</evidence>
<dbReference type="AlphaFoldDB" id="A0A2K9LV94"/>
<dbReference type="Proteomes" id="UP000234790">
    <property type="component" value="Chromosome"/>
</dbReference>
<dbReference type="InterPro" id="IPR001980">
    <property type="entry name" value="PPAT"/>
</dbReference>
<feature type="binding site" evidence="9">
    <location>
        <position position="74"/>
    </location>
    <ligand>
        <name>substrate</name>
    </ligand>
</feature>
<evidence type="ECO:0000256" key="1">
    <source>
        <dbReference type="ARBA" id="ARBA00022490"/>
    </source>
</evidence>
<keyword evidence="12" id="KW-1185">Reference proteome</keyword>
<protein>
    <recommendedName>
        <fullName evidence="9">Phosphopantetheine adenylyltransferase</fullName>
        <ecNumber evidence="9">2.7.7.3</ecNumber>
    </recommendedName>
    <alternativeName>
        <fullName evidence="9">Dephospho-CoA pyrophosphorylase</fullName>
    </alternativeName>
    <alternativeName>
        <fullName evidence="9">Pantetheine-phosphate adenylyltransferase</fullName>
        <shortName evidence="9">PPAT</shortName>
    </alternativeName>
</protein>
<feature type="binding site" evidence="9">
    <location>
        <position position="99"/>
    </location>
    <ligand>
        <name>ATP</name>
        <dbReference type="ChEBI" id="CHEBI:30616"/>
    </ligand>
</feature>
<evidence type="ECO:0000313" key="12">
    <source>
        <dbReference type="Proteomes" id="UP000234790"/>
    </source>
</evidence>
<feature type="site" description="Transition state stabilizer" evidence="9">
    <location>
        <position position="17"/>
    </location>
</feature>
<sequence>MKIAIYPGSFNPFHEGHLNILTKASNLFDEIIIVVTKNITKDLNPNLLGRIKKIEQLTNNLSNVKIEINENKLTAEFAKERGIKYIIRGIRDSKTLDYEVELHDANKSIFKDLETVLFLSDNENRKISSTLLKEIEKYNENK</sequence>
<dbReference type="GO" id="GO:0004595">
    <property type="term" value="F:pantetheine-phosphate adenylyltransferase activity"/>
    <property type="evidence" value="ECO:0007669"/>
    <property type="project" value="UniProtKB-UniRule"/>
</dbReference>
<keyword evidence="5 9" id="KW-0067">ATP-binding</keyword>
<dbReference type="NCBIfam" id="TIGR01510">
    <property type="entry name" value="coaD_prev_kdtB"/>
    <property type="match status" value="1"/>
</dbReference>
<dbReference type="PANTHER" id="PTHR21342:SF1">
    <property type="entry name" value="PHOSPHOPANTETHEINE ADENYLYLTRANSFERASE"/>
    <property type="match status" value="1"/>
</dbReference>
<dbReference type="PANTHER" id="PTHR21342">
    <property type="entry name" value="PHOSPHOPANTETHEINE ADENYLYLTRANSFERASE"/>
    <property type="match status" value="1"/>
</dbReference>
<comment type="subunit">
    <text evidence="9">Homohexamer.</text>
</comment>
<feature type="binding site" evidence="9">
    <location>
        <position position="17"/>
    </location>
    <ligand>
        <name>ATP</name>
        <dbReference type="ChEBI" id="CHEBI:30616"/>
    </ligand>
</feature>
<dbReference type="PRINTS" id="PR01020">
    <property type="entry name" value="LPSBIOSNTHSS"/>
</dbReference>
<dbReference type="RefSeq" id="WP_101781003.1">
    <property type="nucleotide sequence ID" value="NZ_CP025543.1"/>
</dbReference>
<reference evidence="11 12" key="1">
    <citation type="submission" date="2017-12" db="EMBL/GenBank/DDBJ databases">
        <title>Complete genome sequence of Spiroplasma monobiae MQ-1 (ATCC 33825).</title>
        <authorList>
            <person name="Tsai Y.-M."/>
            <person name="Lo W.-S."/>
            <person name="Wu P.-S."/>
            <person name="Cho S.-T."/>
            <person name="Kuo C.-H."/>
        </authorList>
    </citation>
    <scope>NUCLEOTIDE SEQUENCE [LARGE SCALE GENOMIC DNA]</scope>
    <source>
        <strain evidence="11 12">MQ-1</strain>
    </source>
</reference>
<comment type="pathway">
    <text evidence="9">Cofactor biosynthesis; coenzyme A biosynthesis; CoA from (R)-pantothenate: step 4/5.</text>
</comment>
<evidence type="ECO:0000256" key="4">
    <source>
        <dbReference type="ARBA" id="ARBA00022741"/>
    </source>
</evidence>
<dbReference type="Gene3D" id="3.40.50.620">
    <property type="entry name" value="HUPs"/>
    <property type="match status" value="1"/>
</dbReference>
<dbReference type="OrthoDB" id="9806661at2"/>
<name>A0A2K9LV94_SPISQ</name>
<dbReference type="SUPFAM" id="SSF52374">
    <property type="entry name" value="Nucleotidylyl transferase"/>
    <property type="match status" value="1"/>
</dbReference>
<evidence type="ECO:0000256" key="8">
    <source>
        <dbReference type="ARBA" id="ARBA00029346"/>
    </source>
</evidence>
<evidence type="ECO:0000256" key="3">
    <source>
        <dbReference type="ARBA" id="ARBA00022695"/>
    </source>
</evidence>
<feature type="binding site" evidence="9">
    <location>
        <position position="41"/>
    </location>
    <ligand>
        <name>substrate</name>
    </ligand>
</feature>
<comment type="similarity">
    <text evidence="9">Belongs to the bacterial CoaD family.</text>
</comment>
<dbReference type="GO" id="GO:0015937">
    <property type="term" value="P:coenzyme A biosynthetic process"/>
    <property type="evidence" value="ECO:0007669"/>
    <property type="project" value="UniProtKB-UniRule"/>
</dbReference>
<dbReference type="Pfam" id="PF01467">
    <property type="entry name" value="CTP_transf_like"/>
    <property type="match status" value="1"/>
</dbReference>
<feature type="binding site" evidence="9">
    <location>
        <begin position="89"/>
        <end position="91"/>
    </location>
    <ligand>
        <name>ATP</name>
        <dbReference type="ChEBI" id="CHEBI:30616"/>
    </ligand>
</feature>
<dbReference type="GO" id="GO:0005737">
    <property type="term" value="C:cytoplasm"/>
    <property type="evidence" value="ECO:0007669"/>
    <property type="project" value="UniProtKB-SubCell"/>
</dbReference>
<feature type="binding site" evidence="9">
    <location>
        <position position="9"/>
    </location>
    <ligand>
        <name>substrate</name>
    </ligand>
</feature>
<dbReference type="NCBIfam" id="TIGR00125">
    <property type="entry name" value="cyt_tran_rel"/>
    <property type="match status" value="1"/>
</dbReference>
<dbReference type="InterPro" id="IPR014729">
    <property type="entry name" value="Rossmann-like_a/b/a_fold"/>
</dbReference>
<feature type="binding site" evidence="9">
    <location>
        <begin position="9"/>
        <end position="10"/>
    </location>
    <ligand>
        <name>ATP</name>
        <dbReference type="ChEBI" id="CHEBI:30616"/>
    </ligand>
</feature>
<proteinExistence type="inferred from homology"/>
<evidence type="ECO:0000256" key="7">
    <source>
        <dbReference type="ARBA" id="ARBA00022993"/>
    </source>
</evidence>
<keyword evidence="3 9" id="KW-0548">Nucleotidyltransferase</keyword>
<keyword evidence="2 9" id="KW-0808">Transferase</keyword>
<keyword evidence="1 9" id="KW-0963">Cytoplasm</keyword>
<evidence type="ECO:0000256" key="6">
    <source>
        <dbReference type="ARBA" id="ARBA00022842"/>
    </source>
</evidence>
<dbReference type="EMBL" id="CP025543">
    <property type="protein sequence ID" value="AUM62958.1"/>
    <property type="molecule type" value="Genomic_DNA"/>
</dbReference>
<dbReference type="EC" id="2.7.7.3" evidence="9"/>
<gene>
    <name evidence="9 11" type="primary">coaD</name>
    <name evidence="11" type="ORF">SMONO_v1c07090</name>
</gene>
<dbReference type="HAMAP" id="MF_00151">
    <property type="entry name" value="PPAT_bact"/>
    <property type="match status" value="1"/>
</dbReference>
<keyword evidence="7 9" id="KW-0173">Coenzyme A biosynthesis</keyword>
<evidence type="ECO:0000256" key="5">
    <source>
        <dbReference type="ARBA" id="ARBA00022840"/>
    </source>
</evidence>
<dbReference type="KEGG" id="smoo:SMONO_v1c07090"/>
<dbReference type="UniPathway" id="UPA00241">
    <property type="reaction ID" value="UER00355"/>
</dbReference>